<accession>A0A2P2Q222</accession>
<feature type="compositionally biased region" description="Polar residues" evidence="1">
    <location>
        <begin position="9"/>
        <end position="37"/>
    </location>
</feature>
<evidence type="ECO:0000313" key="2">
    <source>
        <dbReference type="EMBL" id="MBX61058.1"/>
    </source>
</evidence>
<proteinExistence type="predicted"/>
<reference evidence="2" key="1">
    <citation type="submission" date="2018-02" db="EMBL/GenBank/DDBJ databases">
        <title>Rhizophora mucronata_Transcriptome.</title>
        <authorList>
            <person name="Meera S.P."/>
            <person name="Sreeshan A."/>
            <person name="Augustine A."/>
        </authorList>
    </citation>
    <scope>NUCLEOTIDE SEQUENCE</scope>
    <source>
        <tissue evidence="2">Leaf</tissue>
    </source>
</reference>
<dbReference type="AlphaFoldDB" id="A0A2P2Q222"/>
<evidence type="ECO:0000256" key="1">
    <source>
        <dbReference type="SAM" id="MobiDB-lite"/>
    </source>
</evidence>
<protein>
    <submittedName>
        <fullName evidence="2">Uncharacterized protein</fullName>
    </submittedName>
</protein>
<name>A0A2P2Q222_RHIMU</name>
<organism evidence="2">
    <name type="scientific">Rhizophora mucronata</name>
    <name type="common">Asiatic mangrove</name>
    <dbReference type="NCBI Taxonomy" id="61149"/>
    <lineage>
        <taxon>Eukaryota</taxon>
        <taxon>Viridiplantae</taxon>
        <taxon>Streptophyta</taxon>
        <taxon>Embryophyta</taxon>
        <taxon>Tracheophyta</taxon>
        <taxon>Spermatophyta</taxon>
        <taxon>Magnoliopsida</taxon>
        <taxon>eudicotyledons</taxon>
        <taxon>Gunneridae</taxon>
        <taxon>Pentapetalae</taxon>
        <taxon>rosids</taxon>
        <taxon>fabids</taxon>
        <taxon>Malpighiales</taxon>
        <taxon>Rhizophoraceae</taxon>
        <taxon>Rhizophora</taxon>
    </lineage>
</organism>
<dbReference type="EMBL" id="GGEC01080574">
    <property type="protein sequence ID" value="MBX61058.1"/>
    <property type="molecule type" value="Transcribed_RNA"/>
</dbReference>
<sequence>MPPTRLHAYTTNPKNKGNQSIFHQKGMESSSGNSTVKQQIELRLHLPGNLTHHPTDGAMPSRS</sequence>
<feature type="region of interest" description="Disordered" evidence="1">
    <location>
        <begin position="1"/>
        <end position="37"/>
    </location>
</feature>